<dbReference type="InterPro" id="IPR029021">
    <property type="entry name" value="Prot-tyrosine_phosphatase-like"/>
</dbReference>
<protein>
    <recommendedName>
        <fullName evidence="4">phosphatidylinositol-3,5-bisphosphate 3-phosphatase</fullName>
        <ecNumber evidence="4">3.1.3.95</ecNumber>
    </recommendedName>
</protein>
<dbReference type="InterPro" id="IPR004182">
    <property type="entry name" value="GRAM"/>
</dbReference>
<dbReference type="Pfam" id="PF02893">
    <property type="entry name" value="GRAM"/>
    <property type="match status" value="1"/>
</dbReference>
<dbReference type="GO" id="GO:0052629">
    <property type="term" value="F:phosphatidylinositol-3,5-bisphosphate 3-phosphatase activity"/>
    <property type="evidence" value="ECO:0007669"/>
    <property type="project" value="UniProtKB-EC"/>
</dbReference>
<dbReference type="GO" id="GO:0004438">
    <property type="term" value="F:phosphatidylinositol-3-phosphate phosphatase activity"/>
    <property type="evidence" value="ECO:0007669"/>
    <property type="project" value="TreeGrafter"/>
</dbReference>
<accession>A0A6M2DEA7</accession>
<dbReference type="InterPro" id="IPR030564">
    <property type="entry name" value="Myotubularin"/>
</dbReference>
<dbReference type="FunFam" id="2.30.29.30:FF:000038">
    <property type="entry name" value="Myotubularin 1, isoform CRA_a"/>
    <property type="match status" value="1"/>
</dbReference>
<dbReference type="GO" id="GO:0016020">
    <property type="term" value="C:membrane"/>
    <property type="evidence" value="ECO:0007669"/>
    <property type="project" value="TreeGrafter"/>
</dbReference>
<feature type="region of interest" description="Disordered" evidence="11">
    <location>
        <begin position="21"/>
        <end position="42"/>
    </location>
</feature>
<comment type="similarity">
    <text evidence="3">Belongs to the protein-tyrosine phosphatase family. Non-receptor class myotubularin subfamily.</text>
</comment>
<organism evidence="13">
    <name type="scientific">Xenopsylla cheopis</name>
    <name type="common">Oriental rat flea</name>
    <name type="synonym">Pulex cheopis</name>
    <dbReference type="NCBI Taxonomy" id="163159"/>
    <lineage>
        <taxon>Eukaryota</taxon>
        <taxon>Metazoa</taxon>
        <taxon>Ecdysozoa</taxon>
        <taxon>Arthropoda</taxon>
        <taxon>Hexapoda</taxon>
        <taxon>Insecta</taxon>
        <taxon>Pterygota</taxon>
        <taxon>Neoptera</taxon>
        <taxon>Endopterygota</taxon>
        <taxon>Siphonaptera</taxon>
        <taxon>Pulicidae</taxon>
        <taxon>Xenopsyllinae</taxon>
        <taxon>Xenopsylla</taxon>
    </lineage>
</organism>
<sequence>MDKRASNDLINSEMYVISPSKHVSSDSLDSDSKSSSLNSKHNNELSEDAIPLISGEMVVSSSKDVTYLCPYSGPARGTLSVTNYKLYFKAAEREHYVLDVPLGVVSRIEKVGGASSRGENSYGIEVFCKDMRNLRFAHKQELHSRRSIFERLQQYAFPLSHKTSLFAFTYKEHFKENGWNVYEPIAELKRMGIGNSDSWRITKVNDKYEICDSYPAVWAVPVSSSDDDLRAVANFRSRGRLPVLSWIHPLSQASITRCSQPLVGVSGKRSADDEAYVRTLMEINLQSHKLSIIDARPMANAIANKAKGGGYENEDAYIHADLVFLDVHNIHVMRESLRKLKELCFPGIDETKWLSSLEQCYWLKHLKGIIAGAVRIVDKIENHRSSVMVHCSDGWDRTAQLTALSMLLLDPYYRTMRGFQVLIEKEWLSFGHKFQQRVGHGDDHHSDADRSPVFLQFMDCVWQVGQQFPTALQFNEHFMITVIDHLYSCRFGTFLCNTERERMKEDLKNRTVSLWSYTNSCNSEQYINPLYNDSGPTVLLPVASIRVIKLWKGLYCRWNPSMRPQDPVYQRSRELLALREQLERQLECSKELRAKGSNATHSRVTSSPLH</sequence>
<evidence type="ECO:0000256" key="5">
    <source>
        <dbReference type="ARBA" id="ARBA00022490"/>
    </source>
</evidence>
<feature type="compositionally biased region" description="Low complexity" evidence="11">
    <location>
        <begin position="21"/>
        <end position="40"/>
    </location>
</feature>
<feature type="binding site" evidence="10">
    <location>
        <begin position="329"/>
        <end position="330"/>
    </location>
    <ligand>
        <name>substrate</name>
    </ligand>
</feature>
<evidence type="ECO:0000256" key="11">
    <source>
        <dbReference type="SAM" id="MobiDB-lite"/>
    </source>
</evidence>
<dbReference type="SUPFAM" id="SSF50729">
    <property type="entry name" value="PH domain-like"/>
    <property type="match status" value="1"/>
</dbReference>
<dbReference type="EC" id="3.1.3.95" evidence="4"/>
<keyword evidence="7" id="KW-0443">Lipid metabolism</keyword>
<dbReference type="EMBL" id="GIIL01000254">
    <property type="protein sequence ID" value="NOV43980.1"/>
    <property type="molecule type" value="Transcribed_RNA"/>
</dbReference>
<evidence type="ECO:0000256" key="4">
    <source>
        <dbReference type="ARBA" id="ARBA00012903"/>
    </source>
</evidence>
<evidence type="ECO:0000256" key="7">
    <source>
        <dbReference type="ARBA" id="ARBA00023098"/>
    </source>
</evidence>
<dbReference type="PROSITE" id="PS00383">
    <property type="entry name" value="TYR_PHOSPHATASE_1"/>
    <property type="match status" value="1"/>
</dbReference>
<dbReference type="PANTHER" id="PTHR10807">
    <property type="entry name" value="MYOTUBULARIN-RELATED"/>
    <property type="match status" value="1"/>
</dbReference>
<evidence type="ECO:0000256" key="2">
    <source>
        <dbReference type="ARBA" id="ARBA00004496"/>
    </source>
</evidence>
<evidence type="ECO:0000256" key="10">
    <source>
        <dbReference type="PIRSR" id="PIRSR630564-2"/>
    </source>
</evidence>
<dbReference type="Pfam" id="PF06602">
    <property type="entry name" value="Myotub-related"/>
    <property type="match status" value="1"/>
</dbReference>
<dbReference type="GO" id="GO:0005737">
    <property type="term" value="C:cytoplasm"/>
    <property type="evidence" value="ECO:0007669"/>
    <property type="project" value="UniProtKB-SubCell"/>
</dbReference>
<feature type="binding site" evidence="10">
    <location>
        <begin position="304"/>
        <end position="307"/>
    </location>
    <ligand>
        <name>substrate</name>
    </ligand>
</feature>
<evidence type="ECO:0000256" key="1">
    <source>
        <dbReference type="ARBA" id="ARBA00004184"/>
    </source>
</evidence>
<name>A0A6M2DEA7_XENCH</name>
<keyword evidence="5" id="KW-0963">Cytoplasm</keyword>
<evidence type="ECO:0000256" key="3">
    <source>
        <dbReference type="ARBA" id="ARBA00007471"/>
    </source>
</evidence>
<evidence type="ECO:0000256" key="8">
    <source>
        <dbReference type="ARBA" id="ARBA00023136"/>
    </source>
</evidence>
<dbReference type="GO" id="GO:0046856">
    <property type="term" value="P:phosphatidylinositol dephosphorylation"/>
    <property type="evidence" value="ECO:0007669"/>
    <property type="project" value="TreeGrafter"/>
</dbReference>
<keyword evidence="8" id="KW-0472">Membrane</keyword>
<dbReference type="PROSITE" id="PS51339">
    <property type="entry name" value="PPASE_MYOTUBULARIN"/>
    <property type="match status" value="1"/>
</dbReference>
<proteinExistence type="inferred from homology"/>
<dbReference type="GO" id="GO:0012505">
    <property type="term" value="C:endomembrane system"/>
    <property type="evidence" value="ECO:0007669"/>
    <property type="project" value="UniProtKB-SubCell"/>
</dbReference>
<feature type="domain" description="Myotubularin phosphatase" evidence="12">
    <location>
        <begin position="178"/>
        <end position="555"/>
    </location>
</feature>
<feature type="binding site" evidence="10">
    <location>
        <begin position="391"/>
        <end position="397"/>
    </location>
    <ligand>
        <name>substrate</name>
    </ligand>
</feature>
<evidence type="ECO:0000256" key="9">
    <source>
        <dbReference type="PIRSR" id="PIRSR630564-1"/>
    </source>
</evidence>
<dbReference type="InterPro" id="IPR016130">
    <property type="entry name" value="Tyr_Pase_AS"/>
</dbReference>
<comment type="subcellular location">
    <subcellularLocation>
        <location evidence="2">Cytoplasm</location>
    </subcellularLocation>
    <subcellularLocation>
        <location evidence="1">Endomembrane system</location>
        <topology evidence="1">Peripheral membrane protein</topology>
    </subcellularLocation>
</comment>
<reference evidence="13" key="1">
    <citation type="submission" date="2020-03" db="EMBL/GenBank/DDBJ databases">
        <title>Transcriptomic Profiling of the Digestive Tract of the Rat Flea, Xenopsylla cheopis, Following Blood Feeding and Infection with Yersinia pestis.</title>
        <authorList>
            <person name="Bland D.M."/>
            <person name="Martens C.A."/>
            <person name="Virtaneva K."/>
            <person name="Kanakabandi K."/>
            <person name="Long D."/>
            <person name="Rosenke R."/>
            <person name="Saturday G.A."/>
            <person name="Hoyt F.H."/>
            <person name="Bruno D.P."/>
            <person name="Ribeiro J.M.C."/>
            <person name="Hinnebusch J."/>
        </authorList>
    </citation>
    <scope>NUCLEOTIDE SEQUENCE</scope>
</reference>
<dbReference type="SMART" id="SM00404">
    <property type="entry name" value="PTPc_motif"/>
    <property type="match status" value="1"/>
</dbReference>
<dbReference type="SMART" id="SM00568">
    <property type="entry name" value="GRAM"/>
    <property type="match status" value="1"/>
</dbReference>
<evidence type="ECO:0000313" key="13">
    <source>
        <dbReference type="EMBL" id="NOV43980.1"/>
    </source>
</evidence>
<dbReference type="SUPFAM" id="SSF52799">
    <property type="entry name" value="(Phosphotyrosine protein) phosphatases II"/>
    <property type="match status" value="1"/>
</dbReference>
<feature type="active site" description="Phosphocysteine intermediate" evidence="9">
    <location>
        <position position="391"/>
    </location>
</feature>
<dbReference type="AlphaFoldDB" id="A0A6M2DEA7"/>
<keyword evidence="6" id="KW-0378">Hydrolase</keyword>
<dbReference type="Gene3D" id="2.30.29.30">
    <property type="entry name" value="Pleckstrin-homology domain (PH domain)/Phosphotyrosine-binding domain (PTB)"/>
    <property type="match status" value="1"/>
</dbReference>
<dbReference type="InterPro" id="IPR003595">
    <property type="entry name" value="Tyr_Pase_cat"/>
</dbReference>
<evidence type="ECO:0000259" key="12">
    <source>
        <dbReference type="PROSITE" id="PS51339"/>
    </source>
</evidence>
<dbReference type="InterPro" id="IPR010569">
    <property type="entry name" value="Myotubularin-like_Pase_dom"/>
</dbReference>
<evidence type="ECO:0000256" key="6">
    <source>
        <dbReference type="ARBA" id="ARBA00022801"/>
    </source>
</evidence>
<dbReference type="PANTHER" id="PTHR10807:SF128">
    <property type="entry name" value="PHOSPHATIDYLINOSITOL-3,5-BISPHOSPHATE 3-PHOSPHATASE"/>
    <property type="match status" value="1"/>
</dbReference>
<dbReference type="InterPro" id="IPR011993">
    <property type="entry name" value="PH-like_dom_sf"/>
</dbReference>